<keyword evidence="6" id="KW-0479">Metal-binding</keyword>
<dbReference type="CDD" id="cd03512">
    <property type="entry name" value="Alkane-hydroxylase"/>
    <property type="match status" value="1"/>
</dbReference>
<feature type="transmembrane region" description="Helical" evidence="12">
    <location>
        <begin position="46"/>
        <end position="67"/>
    </location>
</feature>
<keyword evidence="4" id="KW-0997">Cell inner membrane</keyword>
<feature type="transmembrane region" description="Helical" evidence="12">
    <location>
        <begin position="237"/>
        <end position="263"/>
    </location>
</feature>
<keyword evidence="15" id="KW-1185">Reference proteome</keyword>
<keyword evidence="10" id="KW-0503">Monooxygenase</keyword>
<evidence type="ECO:0000256" key="3">
    <source>
        <dbReference type="ARBA" id="ARBA00022475"/>
    </source>
</evidence>
<dbReference type="InterPro" id="IPR033885">
    <property type="entry name" value="AlkB/XylM"/>
</dbReference>
<dbReference type="PANTHER" id="PTHR38674:SF1">
    <property type="entry name" value="ALKANE 1-MONOOXYGENASE 1"/>
    <property type="match status" value="1"/>
</dbReference>
<evidence type="ECO:0000256" key="12">
    <source>
        <dbReference type="SAM" id="Phobius"/>
    </source>
</evidence>
<evidence type="ECO:0000256" key="10">
    <source>
        <dbReference type="ARBA" id="ARBA00023033"/>
    </source>
</evidence>
<feature type="transmembrane region" description="Helical" evidence="12">
    <location>
        <begin position="87"/>
        <end position="108"/>
    </location>
</feature>
<comment type="subcellular location">
    <subcellularLocation>
        <location evidence="1">Cell inner membrane</location>
        <topology evidence="1">Multi-pass membrane protein</topology>
    </subcellularLocation>
</comment>
<evidence type="ECO:0000256" key="7">
    <source>
        <dbReference type="ARBA" id="ARBA00022989"/>
    </source>
</evidence>
<evidence type="ECO:0000256" key="2">
    <source>
        <dbReference type="ARBA" id="ARBA00010823"/>
    </source>
</evidence>
<proteinExistence type="inferred from homology"/>
<feature type="transmembrane region" description="Helical" evidence="12">
    <location>
        <begin position="21"/>
        <end position="40"/>
    </location>
</feature>
<reference evidence="14 15" key="1">
    <citation type="submission" date="2020-04" db="EMBL/GenBank/DDBJ databases">
        <authorList>
            <person name="Yoon J."/>
        </authorList>
    </citation>
    <scope>NUCLEOTIDE SEQUENCE [LARGE SCALE GENOMIC DNA]</scope>
    <source>
        <strain evidence="14 15">KMU-166</strain>
    </source>
</reference>
<protein>
    <submittedName>
        <fullName evidence="14">Alkane 1-monooxygenase</fullName>
    </submittedName>
</protein>
<comment type="caution">
    <text evidence="14">The sequence shown here is derived from an EMBL/GenBank/DDBJ whole genome shotgun (WGS) entry which is preliminary data.</text>
</comment>
<keyword evidence="5 12" id="KW-0812">Transmembrane</keyword>
<feature type="domain" description="Fatty acid desaturase" evidence="13">
    <location>
        <begin position="122"/>
        <end position="329"/>
    </location>
</feature>
<feature type="transmembrane region" description="Helical" evidence="12">
    <location>
        <begin position="120"/>
        <end position="138"/>
    </location>
</feature>
<evidence type="ECO:0000256" key="1">
    <source>
        <dbReference type="ARBA" id="ARBA00004429"/>
    </source>
</evidence>
<keyword evidence="11 12" id="KW-0472">Membrane</keyword>
<dbReference type="Proteomes" id="UP000765845">
    <property type="component" value="Unassembled WGS sequence"/>
</dbReference>
<dbReference type="PANTHER" id="PTHR38674">
    <property type="entry name" value="ALKANE 1-MONOOXYGENASE 1"/>
    <property type="match status" value="1"/>
</dbReference>
<evidence type="ECO:0000256" key="11">
    <source>
        <dbReference type="ARBA" id="ARBA00023136"/>
    </source>
</evidence>
<evidence type="ECO:0000256" key="8">
    <source>
        <dbReference type="ARBA" id="ARBA00023002"/>
    </source>
</evidence>
<keyword evidence="3" id="KW-1003">Cell membrane</keyword>
<keyword evidence="7 12" id="KW-1133">Transmembrane helix</keyword>
<evidence type="ECO:0000256" key="9">
    <source>
        <dbReference type="ARBA" id="ARBA00023004"/>
    </source>
</evidence>
<dbReference type="RefSeq" id="WP_022958335.1">
    <property type="nucleotide sequence ID" value="NZ_JAAWWK010000005.1"/>
</dbReference>
<evidence type="ECO:0000256" key="6">
    <source>
        <dbReference type="ARBA" id="ARBA00022723"/>
    </source>
</evidence>
<accession>A0ABX1GKA7</accession>
<keyword evidence="8" id="KW-0560">Oxidoreductase</keyword>
<dbReference type="InterPro" id="IPR005804">
    <property type="entry name" value="FA_desaturase_dom"/>
</dbReference>
<gene>
    <name evidence="14" type="ORF">HCU74_14350</name>
</gene>
<evidence type="ECO:0000313" key="15">
    <source>
        <dbReference type="Proteomes" id="UP000765845"/>
    </source>
</evidence>
<dbReference type="Pfam" id="PF00487">
    <property type="entry name" value="FA_desaturase"/>
    <property type="match status" value="1"/>
</dbReference>
<keyword evidence="9" id="KW-0408">Iron</keyword>
<name>A0ABX1GKA7_9GAMM</name>
<comment type="similarity">
    <text evidence="2">Belongs to the fatty acid desaturase type 1 family. AlkB subfamily.</text>
</comment>
<evidence type="ECO:0000256" key="5">
    <source>
        <dbReference type="ARBA" id="ARBA00022692"/>
    </source>
</evidence>
<organism evidence="14 15">
    <name type="scientific">Spongiibacter thalassae</name>
    <dbReference type="NCBI Taxonomy" id="2721624"/>
    <lineage>
        <taxon>Bacteria</taxon>
        <taxon>Pseudomonadati</taxon>
        <taxon>Pseudomonadota</taxon>
        <taxon>Gammaproteobacteria</taxon>
        <taxon>Cellvibrionales</taxon>
        <taxon>Spongiibacteraceae</taxon>
        <taxon>Spongiibacter</taxon>
    </lineage>
</organism>
<sequence>MSEVMNRQKTRNLATRDKKRYFWWLPLFIAISPIVGIEFYKTTGNAIYAWFTPILWYLFVPLGDFLFGRDDKNYSAQRADELENDNYYKWLVFLSVPLFFVTWMYGAWWVSTQAVSVSDYLGMTIGVALTNGLALVVGHELGHKNNRLEKNLAKWVLAVPAYGHFSAEHNRGHHKDVATPDDPASARMGESLYRFVLREIPGAFVRAFHDEKVRLERKGKSVISAENQILQSFAITFVLYGAALTLWGTVVIPFMVISTLWGWQFLSTSNYIEHYGLLRQKQEDGRFERTRPEHSWNADFRVSNLVTYHLQRHSDHHSRPTRRYQVLRSDDAPELPTGYAGCFTMAYFTPIWRKVMDPKVLEVYGGDILKANLDPKHRDALIAKYGRAS</sequence>
<evidence type="ECO:0000259" key="13">
    <source>
        <dbReference type="Pfam" id="PF00487"/>
    </source>
</evidence>
<dbReference type="EMBL" id="JAAWWK010000005">
    <property type="protein sequence ID" value="NKI18594.1"/>
    <property type="molecule type" value="Genomic_DNA"/>
</dbReference>
<evidence type="ECO:0000256" key="4">
    <source>
        <dbReference type="ARBA" id="ARBA00022519"/>
    </source>
</evidence>
<evidence type="ECO:0000313" key="14">
    <source>
        <dbReference type="EMBL" id="NKI18594.1"/>
    </source>
</evidence>